<dbReference type="CDD" id="cd00303">
    <property type="entry name" value="retropepsin_like"/>
    <property type="match status" value="1"/>
</dbReference>
<dbReference type="PANTHER" id="PTHR33067">
    <property type="entry name" value="RNA-DIRECTED DNA POLYMERASE-RELATED"/>
    <property type="match status" value="1"/>
</dbReference>
<keyword evidence="1" id="KW-1185">Reference proteome</keyword>
<proteinExistence type="predicted"/>
<dbReference type="Gene3D" id="2.40.70.10">
    <property type="entry name" value="Acid Proteases"/>
    <property type="match status" value="1"/>
</dbReference>
<protein>
    <submittedName>
        <fullName evidence="2">Uncharacterized protein LOC104245855</fullName>
    </submittedName>
</protein>
<gene>
    <name evidence="2" type="primary">LOC104245855</name>
</gene>
<dbReference type="AlphaFoldDB" id="A0A1U7YKT0"/>
<organism evidence="1 2">
    <name type="scientific">Nicotiana sylvestris</name>
    <name type="common">Wood tobacco</name>
    <name type="synonym">South American tobacco</name>
    <dbReference type="NCBI Taxonomy" id="4096"/>
    <lineage>
        <taxon>Eukaryota</taxon>
        <taxon>Viridiplantae</taxon>
        <taxon>Streptophyta</taxon>
        <taxon>Embryophyta</taxon>
        <taxon>Tracheophyta</taxon>
        <taxon>Spermatophyta</taxon>
        <taxon>Magnoliopsida</taxon>
        <taxon>eudicotyledons</taxon>
        <taxon>Gunneridae</taxon>
        <taxon>Pentapetalae</taxon>
        <taxon>asterids</taxon>
        <taxon>lamiids</taxon>
        <taxon>Solanales</taxon>
        <taxon>Solanaceae</taxon>
        <taxon>Nicotianoideae</taxon>
        <taxon>Nicotianeae</taxon>
        <taxon>Nicotiana</taxon>
    </lineage>
</organism>
<reference evidence="1" key="1">
    <citation type="journal article" date="2013" name="Genome Biol.">
        <title>Reference genomes and transcriptomes of Nicotiana sylvestris and Nicotiana tomentosiformis.</title>
        <authorList>
            <person name="Sierro N."/>
            <person name="Battey J.N."/>
            <person name="Ouadi S."/>
            <person name="Bovet L."/>
            <person name="Goepfert S."/>
            <person name="Bakaher N."/>
            <person name="Peitsch M.C."/>
            <person name="Ivanov N.V."/>
        </authorList>
    </citation>
    <scope>NUCLEOTIDE SEQUENCE [LARGE SCALE GENOMIC DNA]</scope>
</reference>
<name>A0A1U7YKT0_NICSY</name>
<dbReference type="Proteomes" id="UP000189701">
    <property type="component" value="Unplaced"/>
</dbReference>
<sequence>MDKDTKESKYMHALPFPQKQRREKLDKQFGRFLEVFKQVHVNIHFTEVLSQMPTNAKFLKDILYKLRKEEETLVVKLTEHCSGILQNKLPQKCRDPGSFTIPCSLGNTKFKKSLCDSGASINLMLLSIFRKLEGEIGEIRLIHVSLQLADQTTIILERIVEDVLVRVDKFVFSVNLIVVHMEENRDVPLILRRSFKAMGRAILDIQERQLMLSVGEERLIFKMEGERGA</sequence>
<evidence type="ECO:0000313" key="2">
    <source>
        <dbReference type="RefSeq" id="XP_009799854.1"/>
    </source>
</evidence>
<reference evidence="2" key="2">
    <citation type="submission" date="2025-08" db="UniProtKB">
        <authorList>
            <consortium name="RefSeq"/>
        </authorList>
    </citation>
    <scope>IDENTIFICATION</scope>
    <source>
        <tissue evidence="2">Leaf</tissue>
    </source>
</reference>
<dbReference type="PANTHER" id="PTHR33067:SF31">
    <property type="entry name" value="RNA-DIRECTED DNA POLYMERASE"/>
    <property type="match status" value="1"/>
</dbReference>
<evidence type="ECO:0000313" key="1">
    <source>
        <dbReference type="Proteomes" id="UP000189701"/>
    </source>
</evidence>
<accession>A0A1U7YKT0</accession>
<dbReference type="eggNOG" id="KOG0017">
    <property type="taxonomic scope" value="Eukaryota"/>
</dbReference>
<dbReference type="InterPro" id="IPR021109">
    <property type="entry name" value="Peptidase_aspartic_dom_sf"/>
</dbReference>
<dbReference type="RefSeq" id="XP_009799854.1">
    <property type="nucleotide sequence ID" value="XM_009801552.1"/>
</dbReference>